<name>A0ABD5XVC4_9EURY</name>
<dbReference type="Proteomes" id="UP001596368">
    <property type="component" value="Unassembled WGS sequence"/>
</dbReference>
<feature type="region of interest" description="Disordered" evidence="1">
    <location>
        <begin position="1"/>
        <end position="27"/>
    </location>
</feature>
<evidence type="ECO:0000313" key="3">
    <source>
        <dbReference type="Proteomes" id="UP001596368"/>
    </source>
</evidence>
<dbReference type="Pfam" id="PF24366">
    <property type="entry name" value="DUF7522"/>
    <property type="match status" value="1"/>
</dbReference>
<sequence>MTDDAPAEPLDEALTEEAEDPPTDLDEELDGAADELATLDTEIRDLIESVREDVETLRTAVRYEGQAIEPLFVRDDVREQFPPAELRQRMEELVLKGLGDPQRDAPLHDYGTLDATIRWYDEVLVASFPTGEWSGILFVFDREASPLVDLVGRHLDDD</sequence>
<dbReference type="EMBL" id="JBHSZG010000001">
    <property type="protein sequence ID" value="MFC7137050.1"/>
    <property type="molecule type" value="Genomic_DNA"/>
</dbReference>
<reference evidence="2 3" key="1">
    <citation type="journal article" date="2019" name="Int. J. Syst. Evol. Microbiol.">
        <title>The Global Catalogue of Microorganisms (GCM) 10K type strain sequencing project: providing services to taxonomists for standard genome sequencing and annotation.</title>
        <authorList>
            <consortium name="The Broad Institute Genomics Platform"/>
            <consortium name="The Broad Institute Genome Sequencing Center for Infectious Disease"/>
            <person name="Wu L."/>
            <person name="Ma J."/>
        </authorList>
    </citation>
    <scope>NUCLEOTIDE SEQUENCE [LARGE SCALE GENOMIC DNA]</scope>
    <source>
        <strain evidence="2 3">DT92</strain>
    </source>
</reference>
<organism evidence="2 3">
    <name type="scientific">Halobaculum litoreum</name>
    <dbReference type="NCBI Taxonomy" id="3031998"/>
    <lineage>
        <taxon>Archaea</taxon>
        <taxon>Methanobacteriati</taxon>
        <taxon>Methanobacteriota</taxon>
        <taxon>Stenosarchaea group</taxon>
        <taxon>Halobacteria</taxon>
        <taxon>Halobacteriales</taxon>
        <taxon>Haloferacaceae</taxon>
        <taxon>Halobaculum</taxon>
    </lineage>
</organism>
<gene>
    <name evidence="2" type="ORF">ACFQRB_12450</name>
</gene>
<accession>A0ABD5XVC4</accession>
<evidence type="ECO:0000256" key="1">
    <source>
        <dbReference type="SAM" id="MobiDB-lite"/>
    </source>
</evidence>
<protein>
    <submittedName>
        <fullName evidence="2">Uncharacterized protein</fullName>
    </submittedName>
</protein>
<proteinExistence type="predicted"/>
<dbReference type="AlphaFoldDB" id="A0ABD5XVC4"/>
<evidence type="ECO:0000313" key="2">
    <source>
        <dbReference type="EMBL" id="MFC7137050.1"/>
    </source>
</evidence>
<comment type="caution">
    <text evidence="2">The sequence shown here is derived from an EMBL/GenBank/DDBJ whole genome shotgun (WGS) entry which is preliminary data.</text>
</comment>
<keyword evidence="3" id="KW-1185">Reference proteome</keyword>
<dbReference type="InterPro" id="IPR055944">
    <property type="entry name" value="DUF7522"/>
</dbReference>